<organism evidence="1 2">
    <name type="scientific">Paraburkholderia kururiensis</name>
    <dbReference type="NCBI Taxonomy" id="984307"/>
    <lineage>
        <taxon>Bacteria</taxon>
        <taxon>Pseudomonadati</taxon>
        <taxon>Pseudomonadota</taxon>
        <taxon>Betaproteobacteria</taxon>
        <taxon>Burkholderiales</taxon>
        <taxon>Burkholderiaceae</taxon>
        <taxon>Paraburkholderia</taxon>
    </lineage>
</organism>
<name>A0ABZ0WUB0_9BURK</name>
<evidence type="ECO:0000313" key="1">
    <source>
        <dbReference type="EMBL" id="WQD80791.1"/>
    </source>
</evidence>
<evidence type="ECO:0000313" key="2">
    <source>
        <dbReference type="Proteomes" id="UP001325479"/>
    </source>
</evidence>
<dbReference type="Proteomes" id="UP001325479">
    <property type="component" value="Chromosome"/>
</dbReference>
<dbReference type="Pfam" id="PF11390">
    <property type="entry name" value="FdsD"/>
    <property type="match status" value="1"/>
</dbReference>
<sequence length="77" mass="8721">MDQHHLIEMANQIGGFFESMPDREEATAGVADHIRRFWEPRMRRALYAAFDTGTPGISEIVSNALTKYREQLTPVAA</sequence>
<reference evidence="1 2" key="1">
    <citation type="submission" date="2023-12" db="EMBL/GenBank/DDBJ databases">
        <title>Genome sequencing and assembly of bacterial species from a model synthetic community.</title>
        <authorList>
            <person name="Hogle S.L."/>
        </authorList>
    </citation>
    <scope>NUCLEOTIDE SEQUENCE [LARGE SCALE GENOMIC DNA]</scope>
    <source>
        <strain evidence="1 2">HAMBI 2494</strain>
    </source>
</reference>
<proteinExistence type="predicted"/>
<dbReference type="EMBL" id="CP139965">
    <property type="protein sequence ID" value="WQD80791.1"/>
    <property type="molecule type" value="Genomic_DNA"/>
</dbReference>
<gene>
    <name evidence="1" type="ORF">U0042_14520</name>
</gene>
<dbReference type="RefSeq" id="WP_114810186.1">
    <property type="nucleotide sequence ID" value="NZ_CP139965.1"/>
</dbReference>
<accession>A0ABZ0WUB0</accession>
<protein>
    <submittedName>
        <fullName evidence="1">Formate dehydrogenase subunit delta</fullName>
    </submittedName>
</protein>
<dbReference type="InterPro" id="IPR021074">
    <property type="entry name" value="Formate_DH_dsu"/>
</dbReference>
<keyword evidence="2" id="KW-1185">Reference proteome</keyword>